<reference evidence="8 9" key="1">
    <citation type="journal article" date="2019" name="Int. J. Syst. Evol. Microbiol.">
        <title>The Global Catalogue of Microorganisms (GCM) 10K type strain sequencing project: providing services to taxonomists for standard genome sequencing and annotation.</title>
        <authorList>
            <consortium name="The Broad Institute Genomics Platform"/>
            <consortium name="The Broad Institute Genome Sequencing Center for Infectious Disease"/>
            <person name="Wu L."/>
            <person name="Ma J."/>
        </authorList>
    </citation>
    <scope>NUCLEOTIDE SEQUENCE [LARGE SCALE GENOMIC DNA]</scope>
    <source>
        <strain evidence="8 9">JCM 16001</strain>
    </source>
</reference>
<dbReference type="SUPFAM" id="SSF103473">
    <property type="entry name" value="MFS general substrate transporter"/>
    <property type="match status" value="1"/>
</dbReference>
<feature type="domain" description="Major facilitator superfamily (MFS) profile" evidence="7">
    <location>
        <begin position="4"/>
        <end position="367"/>
    </location>
</feature>
<comment type="caution">
    <text evidence="8">The sequence shown here is derived from an EMBL/GenBank/DDBJ whole genome shotgun (WGS) entry which is preliminary data.</text>
</comment>
<evidence type="ECO:0000256" key="3">
    <source>
        <dbReference type="ARBA" id="ARBA00022692"/>
    </source>
</evidence>
<dbReference type="InterPro" id="IPR050189">
    <property type="entry name" value="MFS_Efflux_Transporters"/>
</dbReference>
<dbReference type="EMBL" id="BAAAQF010000022">
    <property type="protein sequence ID" value="GAA1690059.1"/>
    <property type="molecule type" value="Genomic_DNA"/>
</dbReference>
<dbReference type="PROSITE" id="PS50850">
    <property type="entry name" value="MFS"/>
    <property type="match status" value="1"/>
</dbReference>
<feature type="transmembrane region" description="Helical" evidence="6">
    <location>
        <begin position="200"/>
        <end position="222"/>
    </location>
</feature>
<feature type="transmembrane region" description="Helical" evidence="6">
    <location>
        <begin position="317"/>
        <end position="340"/>
    </location>
</feature>
<dbReference type="InterPro" id="IPR036259">
    <property type="entry name" value="MFS_trans_sf"/>
</dbReference>
<feature type="transmembrane region" description="Helical" evidence="6">
    <location>
        <begin position="99"/>
        <end position="121"/>
    </location>
</feature>
<feature type="transmembrane region" description="Helical" evidence="6">
    <location>
        <begin position="287"/>
        <end position="305"/>
    </location>
</feature>
<evidence type="ECO:0000256" key="2">
    <source>
        <dbReference type="ARBA" id="ARBA00022475"/>
    </source>
</evidence>
<feature type="transmembrane region" description="Helical" evidence="6">
    <location>
        <begin position="160"/>
        <end position="179"/>
    </location>
</feature>
<keyword evidence="2" id="KW-1003">Cell membrane</keyword>
<sequence length="376" mass="36812">MPLVLYLLAVAVFAQGSSEFMLAGLLPDLAADLGVTVARAGLLTSAFAAGMVAGAPLMAAAGRRWPPRTALAAFLALFIAAHAAGALTDDFAVLLATRAVAALANAGFLAVALATVALLVPETARARALAVLLGGTTLALVAGVPAGALLGEALGWRATLWAVAALAAPALAAVLAVPNRSAAAAPPHLRAELAVLKRRSTIQVLVLGVLVNGATFGAYTYLGALAAGRAPLVLALFGIGAFLGVAGAGRLADRHWRALLAWSGPLLLAGWLALALAPAALLPLAPVLGALAFAAGSTLIGRIMAAAQDAPTMGGSYATAALNVGAMLGPVLAGLGYAAAGPAGPAFAAAGLTAAAIATAVYASRTRTPAHHGSGK</sequence>
<dbReference type="Pfam" id="PF07690">
    <property type="entry name" value="MFS_1"/>
    <property type="match status" value="1"/>
</dbReference>
<keyword evidence="5 6" id="KW-0472">Membrane</keyword>
<feature type="transmembrane region" description="Helical" evidence="6">
    <location>
        <begin position="259"/>
        <end position="281"/>
    </location>
</feature>
<organism evidence="8 9">
    <name type="scientific">Glycomyces endophyticus</name>
    <dbReference type="NCBI Taxonomy" id="480996"/>
    <lineage>
        <taxon>Bacteria</taxon>
        <taxon>Bacillati</taxon>
        <taxon>Actinomycetota</taxon>
        <taxon>Actinomycetes</taxon>
        <taxon>Glycomycetales</taxon>
        <taxon>Glycomycetaceae</taxon>
        <taxon>Glycomyces</taxon>
    </lineage>
</organism>
<evidence type="ECO:0000256" key="6">
    <source>
        <dbReference type="SAM" id="Phobius"/>
    </source>
</evidence>
<evidence type="ECO:0000313" key="9">
    <source>
        <dbReference type="Proteomes" id="UP001499851"/>
    </source>
</evidence>
<dbReference type="InterPro" id="IPR011701">
    <property type="entry name" value="MFS"/>
</dbReference>
<evidence type="ECO:0000313" key="8">
    <source>
        <dbReference type="EMBL" id="GAA1690059.1"/>
    </source>
</evidence>
<dbReference type="PANTHER" id="PTHR43124:SF3">
    <property type="entry name" value="CHLORAMPHENICOL EFFLUX PUMP RV0191"/>
    <property type="match status" value="1"/>
</dbReference>
<protein>
    <submittedName>
        <fullName evidence="8">MFS transporter</fullName>
    </submittedName>
</protein>
<accession>A0ABN2HLR2</accession>
<evidence type="ECO:0000256" key="5">
    <source>
        <dbReference type="ARBA" id="ARBA00023136"/>
    </source>
</evidence>
<proteinExistence type="predicted"/>
<feature type="transmembrane region" description="Helical" evidence="6">
    <location>
        <begin position="346"/>
        <end position="364"/>
    </location>
</feature>
<feature type="transmembrane region" description="Helical" evidence="6">
    <location>
        <begin position="228"/>
        <end position="247"/>
    </location>
</feature>
<keyword evidence="3 6" id="KW-0812">Transmembrane</keyword>
<feature type="transmembrane region" description="Helical" evidence="6">
    <location>
        <begin position="42"/>
        <end position="62"/>
    </location>
</feature>
<dbReference type="RefSeq" id="WP_344490700.1">
    <property type="nucleotide sequence ID" value="NZ_BAAAQF010000022.1"/>
</dbReference>
<dbReference type="Proteomes" id="UP001499851">
    <property type="component" value="Unassembled WGS sequence"/>
</dbReference>
<evidence type="ECO:0000256" key="1">
    <source>
        <dbReference type="ARBA" id="ARBA00004651"/>
    </source>
</evidence>
<feature type="transmembrane region" description="Helical" evidence="6">
    <location>
        <begin position="128"/>
        <end position="148"/>
    </location>
</feature>
<dbReference type="NCBIfam" id="NF033135">
    <property type="entry name" value="cmx_cmrA"/>
    <property type="match status" value="1"/>
</dbReference>
<name>A0ABN2HLR2_9ACTN</name>
<gene>
    <name evidence="8" type="ORF">GCM10009830_42090</name>
</gene>
<dbReference type="CDD" id="cd17324">
    <property type="entry name" value="MFS_NepI_like"/>
    <property type="match status" value="1"/>
</dbReference>
<keyword evidence="4 6" id="KW-1133">Transmembrane helix</keyword>
<dbReference type="InterPro" id="IPR020846">
    <property type="entry name" value="MFS_dom"/>
</dbReference>
<evidence type="ECO:0000256" key="4">
    <source>
        <dbReference type="ARBA" id="ARBA00022989"/>
    </source>
</evidence>
<dbReference type="Gene3D" id="1.20.1250.20">
    <property type="entry name" value="MFS general substrate transporter like domains"/>
    <property type="match status" value="1"/>
</dbReference>
<comment type="subcellular location">
    <subcellularLocation>
        <location evidence="1">Cell membrane</location>
        <topology evidence="1">Multi-pass membrane protein</topology>
    </subcellularLocation>
</comment>
<evidence type="ECO:0000259" key="7">
    <source>
        <dbReference type="PROSITE" id="PS50850"/>
    </source>
</evidence>
<feature type="transmembrane region" description="Helical" evidence="6">
    <location>
        <begin position="69"/>
        <end position="87"/>
    </location>
</feature>
<dbReference type="PANTHER" id="PTHR43124">
    <property type="entry name" value="PURINE EFFLUX PUMP PBUE"/>
    <property type="match status" value="1"/>
</dbReference>
<keyword evidence="9" id="KW-1185">Reference proteome</keyword>